<name>A0A2T0QZK9_9ACTN</name>
<protein>
    <submittedName>
        <fullName evidence="2">Uncharacterized protein (DUF427 family)</fullName>
    </submittedName>
</protein>
<keyword evidence="3" id="KW-1185">Reference proteome</keyword>
<dbReference type="OrthoDB" id="285364at2"/>
<dbReference type="InterPro" id="IPR038694">
    <property type="entry name" value="DUF427_sf"/>
</dbReference>
<organism evidence="2 3">
    <name type="scientific">Kineococcus rhizosphaerae</name>
    <dbReference type="NCBI Taxonomy" id="559628"/>
    <lineage>
        <taxon>Bacteria</taxon>
        <taxon>Bacillati</taxon>
        <taxon>Actinomycetota</taxon>
        <taxon>Actinomycetes</taxon>
        <taxon>Kineosporiales</taxon>
        <taxon>Kineosporiaceae</taxon>
        <taxon>Kineococcus</taxon>
    </lineage>
</organism>
<dbReference type="PANTHER" id="PTHR34310">
    <property type="entry name" value="DUF427 DOMAIN PROTEIN (AFU_ORTHOLOGUE AFUA_3G02220)"/>
    <property type="match status" value="1"/>
</dbReference>
<proteinExistence type="predicted"/>
<evidence type="ECO:0000313" key="3">
    <source>
        <dbReference type="Proteomes" id="UP000238083"/>
    </source>
</evidence>
<dbReference type="InterPro" id="IPR007361">
    <property type="entry name" value="DUF427"/>
</dbReference>
<dbReference type="Pfam" id="PF04248">
    <property type="entry name" value="NTP_transf_9"/>
    <property type="match status" value="1"/>
</dbReference>
<evidence type="ECO:0000259" key="1">
    <source>
        <dbReference type="Pfam" id="PF04248"/>
    </source>
</evidence>
<reference evidence="2 3" key="1">
    <citation type="submission" date="2018-03" db="EMBL/GenBank/DDBJ databases">
        <title>Genomic Encyclopedia of Archaeal and Bacterial Type Strains, Phase II (KMG-II): from individual species to whole genera.</title>
        <authorList>
            <person name="Goeker M."/>
        </authorList>
    </citation>
    <scope>NUCLEOTIDE SEQUENCE [LARGE SCALE GENOMIC DNA]</scope>
    <source>
        <strain evidence="2 3">DSM 19711</strain>
    </source>
</reference>
<accession>A0A2T0QZK9</accession>
<dbReference type="Proteomes" id="UP000238083">
    <property type="component" value="Unassembled WGS sequence"/>
</dbReference>
<comment type="caution">
    <text evidence="2">The sequence shown here is derived from an EMBL/GenBank/DDBJ whole genome shotgun (WGS) entry which is preliminary data.</text>
</comment>
<dbReference type="AlphaFoldDB" id="A0A2T0QZK9"/>
<sequence length="123" mass="13273">MSTREHRVPGPDHPITITPTDGEVVVRVGGDVVARSTSTLTLQESTYPAVQYVPLADVDARFLEPTATRTWCPYKGEASYWTLTAGGTEQPDAVWGYPDASPAVARIAGHVAFYPDRVDLTVG</sequence>
<dbReference type="Gene3D" id="2.170.150.40">
    <property type="entry name" value="Domain of unknown function (DUF427)"/>
    <property type="match status" value="1"/>
</dbReference>
<dbReference type="PANTHER" id="PTHR34310:SF8">
    <property type="entry name" value="CONSERVED PROTEIN"/>
    <property type="match status" value="1"/>
</dbReference>
<evidence type="ECO:0000313" key="2">
    <source>
        <dbReference type="EMBL" id="PRY12120.1"/>
    </source>
</evidence>
<feature type="domain" description="DUF427" evidence="1">
    <location>
        <begin position="24"/>
        <end position="116"/>
    </location>
</feature>
<dbReference type="EMBL" id="PVZF01000011">
    <property type="protein sequence ID" value="PRY12120.1"/>
    <property type="molecule type" value="Genomic_DNA"/>
</dbReference>
<gene>
    <name evidence="2" type="ORF">CLV37_11176</name>
</gene>
<dbReference type="RefSeq" id="WP_106213640.1">
    <property type="nucleotide sequence ID" value="NZ_PVZF01000011.1"/>
</dbReference>